<sequence length="102" mass="12055">MAKGIIVLDEIPKSCVDCPMYYHAEDMSLGKFKYERLYKCKIMPEEVEQVYLEDILHKKPVWCKIRPIPDKLESDSRNAYEDFDYVSGWNACLDEIERNGEK</sequence>
<reference evidence="1 2" key="2">
    <citation type="submission" date="2009-02" db="EMBL/GenBank/DDBJ databases">
        <title>Draft genome sequence of Blautia hydrogenotrophica DSM 10507 (Ruminococcus hydrogenotrophicus DSM 10507).</title>
        <authorList>
            <person name="Sudarsanam P."/>
            <person name="Ley R."/>
            <person name="Guruge J."/>
            <person name="Turnbaugh P.J."/>
            <person name="Mahowald M."/>
            <person name="Liep D."/>
            <person name="Gordon J."/>
        </authorList>
    </citation>
    <scope>NUCLEOTIDE SEQUENCE [LARGE SCALE GENOMIC DNA]</scope>
    <source>
        <strain evidence="2">DSM 10507 / JCM 14656 / S5a33</strain>
    </source>
</reference>
<dbReference type="RefSeq" id="WP_005951514.1">
    <property type="nucleotide sequence ID" value="NZ_CP136423.1"/>
</dbReference>
<organism evidence="1 2">
    <name type="scientific">Blautia hydrogenotrophica (strain DSM 10507 / JCM 14656 / S5a33)</name>
    <name type="common">Ruminococcus hydrogenotrophicus</name>
    <dbReference type="NCBI Taxonomy" id="476272"/>
    <lineage>
        <taxon>Bacteria</taxon>
        <taxon>Bacillati</taxon>
        <taxon>Bacillota</taxon>
        <taxon>Clostridia</taxon>
        <taxon>Lachnospirales</taxon>
        <taxon>Lachnospiraceae</taxon>
        <taxon>Blautia</taxon>
    </lineage>
</organism>
<protein>
    <submittedName>
        <fullName evidence="1">Uncharacterized protein</fullName>
    </submittedName>
</protein>
<dbReference type="HOGENOM" id="CLU_2411346_0_0_9"/>
<dbReference type="PATRIC" id="fig|476272.21.peg.629"/>
<dbReference type="AlphaFoldDB" id="C0CR39"/>
<accession>C0CR39</accession>
<name>C0CR39_BLAHS</name>
<evidence type="ECO:0000313" key="2">
    <source>
        <dbReference type="Proteomes" id="UP000003100"/>
    </source>
</evidence>
<keyword evidence="2" id="KW-1185">Reference proteome</keyword>
<comment type="caution">
    <text evidence="1">The sequence shown here is derived from an EMBL/GenBank/DDBJ whole genome shotgun (WGS) entry which is preliminary data.</text>
</comment>
<dbReference type="Proteomes" id="UP000003100">
    <property type="component" value="Unassembled WGS sequence"/>
</dbReference>
<evidence type="ECO:0000313" key="1">
    <source>
        <dbReference type="EMBL" id="EEG47802.1"/>
    </source>
</evidence>
<reference evidence="1 2" key="1">
    <citation type="submission" date="2009-01" db="EMBL/GenBank/DDBJ databases">
        <authorList>
            <person name="Fulton L."/>
            <person name="Clifton S."/>
            <person name="Fulton B."/>
            <person name="Xu J."/>
            <person name="Minx P."/>
            <person name="Pepin K.H."/>
            <person name="Johnson M."/>
            <person name="Bhonagiri V."/>
            <person name="Nash W.E."/>
            <person name="Mardis E.R."/>
            <person name="Wilson R.K."/>
        </authorList>
    </citation>
    <scope>NUCLEOTIDE SEQUENCE [LARGE SCALE GENOMIC DNA]</scope>
    <source>
        <strain evidence="2">DSM 10507 / JCM 14656 / S5a33</strain>
    </source>
</reference>
<dbReference type="EMBL" id="ACBZ01000177">
    <property type="protein sequence ID" value="EEG47802.1"/>
    <property type="molecule type" value="Genomic_DNA"/>
</dbReference>
<gene>
    <name evidence="1" type="ORF">RUMHYD_03352</name>
</gene>
<dbReference type="GeneID" id="86822227"/>
<proteinExistence type="predicted"/>